<dbReference type="EMBL" id="PJNB01000001">
    <property type="protein sequence ID" value="PKW19056.1"/>
    <property type="molecule type" value="Genomic_DNA"/>
</dbReference>
<evidence type="ECO:0008006" key="4">
    <source>
        <dbReference type="Google" id="ProtNLM"/>
    </source>
</evidence>
<comment type="caution">
    <text evidence="2">The sequence shown here is derived from an EMBL/GenBank/DDBJ whole genome shotgun (WGS) entry which is preliminary data.</text>
</comment>
<feature type="region of interest" description="Disordered" evidence="1">
    <location>
        <begin position="141"/>
        <end position="161"/>
    </location>
</feature>
<dbReference type="RefSeq" id="WP_010311002.1">
    <property type="nucleotide sequence ID" value="NZ_CP061007.1"/>
</dbReference>
<dbReference type="Proteomes" id="UP000233786">
    <property type="component" value="Unassembled WGS sequence"/>
</dbReference>
<proteinExistence type="predicted"/>
<evidence type="ECO:0000256" key="1">
    <source>
        <dbReference type="SAM" id="MobiDB-lite"/>
    </source>
</evidence>
<sequence length="161" mass="17331">MTAEGEDNQVQFDGTDQAYLQHRAQQGGLLAPVGAFVTTAARAADKAALAQSQAAHGSMRIDPDKVDELARFFTDEAKALEKQARKVQELAYLSPPGDDPVSVRATEKYGLVAAGDDRACYENLMTLAQFFGETAEKLHNNASDTRTNDQNSAESFGGYLA</sequence>
<dbReference type="AlphaFoldDB" id="A0A2N3Y7Z7"/>
<feature type="compositionally biased region" description="Polar residues" evidence="1">
    <location>
        <begin position="141"/>
        <end position="154"/>
    </location>
</feature>
<protein>
    <recommendedName>
        <fullName evidence="4">PE family protein</fullName>
    </recommendedName>
</protein>
<reference evidence="2" key="1">
    <citation type="submission" date="2017-12" db="EMBL/GenBank/DDBJ databases">
        <title>Sequencing the genomes of 1000 Actinobacteria strains.</title>
        <authorList>
            <person name="Klenk H.-P."/>
        </authorList>
    </citation>
    <scope>NUCLEOTIDE SEQUENCE [LARGE SCALE GENOMIC DNA]</scope>
    <source>
        <strain evidence="2">DSM 44228</strain>
    </source>
</reference>
<accession>A0A2N3Y7Z7</accession>
<gene>
    <name evidence="2" type="ORF">A8926_7202</name>
</gene>
<evidence type="ECO:0000313" key="3">
    <source>
        <dbReference type="Proteomes" id="UP000233786"/>
    </source>
</evidence>
<evidence type="ECO:0000313" key="2">
    <source>
        <dbReference type="EMBL" id="PKW19056.1"/>
    </source>
</evidence>
<keyword evidence="3" id="KW-1185">Reference proteome</keyword>
<organism evidence="2 3">
    <name type="scientific">Saccharopolyspora spinosa</name>
    <dbReference type="NCBI Taxonomy" id="60894"/>
    <lineage>
        <taxon>Bacteria</taxon>
        <taxon>Bacillati</taxon>
        <taxon>Actinomycetota</taxon>
        <taxon>Actinomycetes</taxon>
        <taxon>Pseudonocardiales</taxon>
        <taxon>Pseudonocardiaceae</taxon>
        <taxon>Saccharopolyspora</taxon>
    </lineage>
</organism>
<name>A0A2N3Y7Z7_SACSN</name>
<dbReference type="OrthoDB" id="3695210at2"/>
<dbReference type="STRING" id="994479.GCA_000194155_05279"/>